<keyword evidence="2" id="KW-1185">Reference proteome</keyword>
<dbReference type="InterPro" id="IPR012441">
    <property type="entry name" value="DUF1643"/>
</dbReference>
<gene>
    <name evidence="1" type="ORF">ASILVAE211_21670</name>
</gene>
<comment type="caution">
    <text evidence="1">The sequence shown here is derived from an EMBL/GenBank/DDBJ whole genome shotgun (WGS) entry which is preliminary data.</text>
</comment>
<name>A0A964E140_9PROT</name>
<evidence type="ECO:0000313" key="1">
    <source>
        <dbReference type="EMBL" id="MCB8877817.1"/>
    </source>
</evidence>
<reference evidence="1" key="2">
    <citation type="submission" date="2021-01" db="EMBL/GenBank/DDBJ databases">
        <authorList>
            <person name="Mieszkin S."/>
            <person name="Pouder E."/>
            <person name="Alain K."/>
        </authorList>
    </citation>
    <scope>NUCLEOTIDE SEQUENCE</scope>
    <source>
        <strain evidence="1">HW T2.11</strain>
    </source>
</reference>
<dbReference type="AlphaFoldDB" id="A0A964E140"/>
<evidence type="ECO:0000313" key="2">
    <source>
        <dbReference type="Proteomes" id="UP000708298"/>
    </source>
</evidence>
<reference evidence="1" key="1">
    <citation type="journal article" date="2021" name="Microorganisms">
        <title>Acidisoma silvae sp. nov. and Acidisomacellulosilytica sp. nov., Two Acidophilic Bacteria Isolated from Decaying Wood, Hydrolyzing Cellulose and Producing Poly-3-hydroxybutyrate.</title>
        <authorList>
            <person name="Mieszkin S."/>
            <person name="Pouder E."/>
            <person name="Uroz S."/>
            <person name="Simon-Colin C."/>
            <person name="Alain K."/>
        </authorList>
    </citation>
    <scope>NUCLEOTIDE SEQUENCE</scope>
    <source>
        <strain evidence="1">HW T2.11</strain>
    </source>
</reference>
<organism evidence="1 2">
    <name type="scientific">Acidisoma silvae</name>
    <dbReference type="NCBI Taxonomy" id="2802396"/>
    <lineage>
        <taxon>Bacteria</taxon>
        <taxon>Pseudomonadati</taxon>
        <taxon>Pseudomonadota</taxon>
        <taxon>Alphaproteobacteria</taxon>
        <taxon>Acetobacterales</taxon>
        <taxon>Acidocellaceae</taxon>
        <taxon>Acidisoma</taxon>
    </lineage>
</organism>
<dbReference type="EMBL" id="JAESVB010000018">
    <property type="protein sequence ID" value="MCB8877817.1"/>
    <property type="molecule type" value="Genomic_DNA"/>
</dbReference>
<dbReference type="Proteomes" id="UP000708298">
    <property type="component" value="Unassembled WGS sequence"/>
</dbReference>
<proteinExistence type="predicted"/>
<dbReference type="RefSeq" id="WP_227323463.1">
    <property type="nucleotide sequence ID" value="NZ_JAESVB010000018.1"/>
</dbReference>
<sequence>MASSTTLIPKAVHSPGGKTSIPLPGHVIGRAKFSKCGRYRQELWRTWGETDRYALFIGMNPSTASHLVDDPTCLREWKRAERMGLCGYAKANVLDVRITDSKTLHRLDYSPVSKANLPAILRLASKAEIIVACWGRLHSSLAHYTEGVETALRNNGHTLLCLGQNADGSPKHPLYLRADAELVQYSR</sequence>
<dbReference type="Pfam" id="PF07799">
    <property type="entry name" value="DUF1643"/>
    <property type="match status" value="1"/>
</dbReference>
<accession>A0A964E140</accession>
<protein>
    <submittedName>
        <fullName evidence="1">DUF1643 domain-containing protein</fullName>
    </submittedName>
</protein>